<dbReference type="GO" id="GO:0005524">
    <property type="term" value="F:ATP binding"/>
    <property type="evidence" value="ECO:0007669"/>
    <property type="project" value="InterPro"/>
</dbReference>
<dbReference type="SUPFAM" id="SSF51294">
    <property type="entry name" value="Hedgehog/intein (Hint) domain"/>
    <property type="match status" value="1"/>
</dbReference>
<dbReference type="InterPro" id="IPR013509">
    <property type="entry name" value="RNR_lsu_N"/>
</dbReference>
<evidence type="ECO:0000256" key="1">
    <source>
        <dbReference type="ARBA" id="ARBA00001922"/>
    </source>
</evidence>
<accession>A0A6M3KWG0</accession>
<dbReference type="InterPro" id="IPR036844">
    <property type="entry name" value="Hint_dom_sf"/>
</dbReference>
<sequence length="909" mass="101945">MITLNENALKVAESRYIRNDNGIDDIDWDGCCNRVASAIASIEKSEKDREYWKEKFYDMLSNLSALGGGRILRNAGTPSGKILNCHVLPLNDSIEEIGEFIKKALVVNSEGGGVGCVPNLRPIGTPIKTKGGKSSGLKSFLEVISNVLNVVESGGNRRSGLLPIIPVSHPEILDIIDSKLDHSKLNNFNISAGVTNKFLDLVEKKEKWKFTFNNVEYGEMWASDLFDKIVDNNLKSGEPGIVNLDNMKISNSFYFSPISSLNLCQPGWAPVLTKNGVSHMEDISIGDLIWTKDGWSKVVRKINRGLSRVFRFRTNSSVFYGTEDHEIVSNGEKVPVNDAESIDSITGEFKSDILIDNQTIMDGLVIGDGSIHKASNNLIHLYIGKDDHDYFTSEIASLITKYRPGLGETAYEIKTCINYTELPYTYNRKVPDRYKFGSRNIVASFLRGLYSANGSVILSKIGRSRIQLATSSEVLAEDVQIMLSSIGIRSYITKDKNKKPVQFSNGIYTPRDSYIINITWDRDKFFKIVGFIQQYKNDILSKDLDRPRSKYDSSSVKETYEITEKEFISEETVYSITVDNNSHTYWSGGCNVMNCGELKLSSNQSCCLGSIILPNFVSGGRTNWSGLEDTITTLVRFLDNALDYNKYSFTDMKEATMSCRRLGLGVIGLGDYLFSKEAKYGSEYGINKTNEIIRFLRDRVYEASSKLAEERGSFPGFQEWAYTNAKFVKKLPARIRLSIKNHGIRNCTLMAFAPGGTISLIANTTSGIEPLPAKAYRRKDRVGERLYIHSQYKSLLEEGKEIPDWLVDSLDLSPEEHFETTVAIMSLCDGSISKTQTMSSNMNFSTLKEYLLEYSRKLVGITLYVDGTRKDQIITKLSDKEIKTLIKEKKFTSSLSEEDISCNLGMCEL</sequence>
<dbReference type="InterPro" id="IPR004042">
    <property type="entry name" value="Intein_endonuc_central"/>
</dbReference>
<dbReference type="InterPro" id="IPR050862">
    <property type="entry name" value="RdRp_reductase_class-2"/>
</dbReference>
<dbReference type="InterPro" id="IPR004860">
    <property type="entry name" value="LAGLIDADG_dom"/>
</dbReference>
<evidence type="ECO:0000259" key="5">
    <source>
        <dbReference type="PROSITE" id="PS50819"/>
    </source>
</evidence>
<gene>
    <name evidence="6" type="ORF">MM415B02102_0014</name>
    <name evidence="7" type="ORF">TM448B01427_0009</name>
</gene>
<proteinExistence type="predicted"/>
<dbReference type="GO" id="GO:0016539">
    <property type="term" value="P:intein-mediated protein splicing"/>
    <property type="evidence" value="ECO:0007669"/>
    <property type="project" value="InterPro"/>
</dbReference>
<dbReference type="EMBL" id="MT144759">
    <property type="protein sequence ID" value="QJH98934.1"/>
    <property type="molecule type" value="Genomic_DNA"/>
</dbReference>
<evidence type="ECO:0000256" key="4">
    <source>
        <dbReference type="ARBA" id="ARBA00023285"/>
    </source>
</evidence>
<dbReference type="Pfam" id="PF02867">
    <property type="entry name" value="Ribonuc_red_lgC"/>
    <property type="match status" value="1"/>
</dbReference>
<dbReference type="PANTHER" id="PTHR43371">
    <property type="entry name" value="VITAMIN B12-DEPENDENT RIBONUCLEOTIDE REDUCTASE"/>
    <property type="match status" value="1"/>
</dbReference>
<evidence type="ECO:0000256" key="2">
    <source>
        <dbReference type="ARBA" id="ARBA00022628"/>
    </source>
</evidence>
<dbReference type="PRINTS" id="PR00379">
    <property type="entry name" value="INTEIN"/>
</dbReference>
<evidence type="ECO:0000313" key="6">
    <source>
        <dbReference type="EMBL" id="QJA86260.1"/>
    </source>
</evidence>
<name>A0A6M3KWG0_9ZZZZ</name>
<dbReference type="PANTHER" id="PTHR43371:SF1">
    <property type="entry name" value="RIBONUCLEOSIDE-DIPHOSPHATE REDUCTASE"/>
    <property type="match status" value="1"/>
</dbReference>
<dbReference type="GO" id="GO:0004519">
    <property type="term" value="F:endonuclease activity"/>
    <property type="evidence" value="ECO:0007669"/>
    <property type="project" value="InterPro"/>
</dbReference>
<dbReference type="Pfam" id="PF00317">
    <property type="entry name" value="Ribonuc_red_lgN"/>
    <property type="match status" value="1"/>
</dbReference>
<dbReference type="SUPFAM" id="SSF51998">
    <property type="entry name" value="PFL-like glycyl radical enzymes"/>
    <property type="match status" value="1"/>
</dbReference>
<dbReference type="Pfam" id="PF14528">
    <property type="entry name" value="LAGLIDADG_3"/>
    <property type="match status" value="1"/>
</dbReference>
<reference evidence="6" key="1">
    <citation type="submission" date="2020-03" db="EMBL/GenBank/DDBJ databases">
        <title>The deep terrestrial virosphere.</title>
        <authorList>
            <person name="Holmfeldt K."/>
            <person name="Nilsson E."/>
            <person name="Simone D."/>
            <person name="Lopez-Fernandez M."/>
            <person name="Wu X."/>
            <person name="de Brujin I."/>
            <person name="Lundin D."/>
            <person name="Andersson A."/>
            <person name="Bertilsson S."/>
            <person name="Dopson M."/>
        </authorList>
    </citation>
    <scope>NUCLEOTIDE SEQUENCE</scope>
    <source>
        <strain evidence="6">MM415B02102</strain>
        <strain evidence="7">TM448B01427</strain>
    </source>
</reference>
<dbReference type="Gene3D" id="3.20.70.20">
    <property type="match status" value="2"/>
</dbReference>
<dbReference type="EMBL" id="MT142625">
    <property type="protein sequence ID" value="QJA86260.1"/>
    <property type="molecule type" value="Genomic_DNA"/>
</dbReference>
<dbReference type="Gene3D" id="3.10.28.10">
    <property type="entry name" value="Homing endonucleases"/>
    <property type="match status" value="1"/>
</dbReference>
<feature type="domain" description="DOD-type homing endonuclease" evidence="5">
    <location>
        <begin position="361"/>
        <end position="488"/>
    </location>
</feature>
<dbReference type="AlphaFoldDB" id="A0A6M3KWG0"/>
<dbReference type="GO" id="GO:0004748">
    <property type="term" value="F:ribonucleoside-diphosphate reductase activity, thioredoxin disulfide as acceptor"/>
    <property type="evidence" value="ECO:0007669"/>
    <property type="project" value="InterPro"/>
</dbReference>
<dbReference type="InterPro" id="IPR027434">
    <property type="entry name" value="Homing_endonucl"/>
</dbReference>
<dbReference type="Gene3D" id="2.170.16.10">
    <property type="entry name" value="Hedgehog/Intein (Hint) domain"/>
    <property type="match status" value="1"/>
</dbReference>
<dbReference type="GO" id="GO:0009263">
    <property type="term" value="P:deoxyribonucleotide biosynthetic process"/>
    <property type="evidence" value="ECO:0007669"/>
    <property type="project" value="InterPro"/>
</dbReference>
<keyword evidence="3" id="KW-0560">Oxidoreductase</keyword>
<comment type="cofactor">
    <cofactor evidence="1">
        <name>adenosylcob(III)alamin</name>
        <dbReference type="ChEBI" id="CHEBI:18408"/>
    </cofactor>
</comment>
<dbReference type="GO" id="GO:0031419">
    <property type="term" value="F:cobalamin binding"/>
    <property type="evidence" value="ECO:0007669"/>
    <property type="project" value="UniProtKB-KW"/>
</dbReference>
<keyword evidence="4" id="KW-0170">Cobalt</keyword>
<organism evidence="6">
    <name type="scientific">viral metagenome</name>
    <dbReference type="NCBI Taxonomy" id="1070528"/>
    <lineage>
        <taxon>unclassified sequences</taxon>
        <taxon>metagenomes</taxon>
        <taxon>organismal metagenomes</taxon>
    </lineage>
</organism>
<protein>
    <submittedName>
        <fullName evidence="6">Putative ribonucleoside diphosphate reductase</fullName>
    </submittedName>
</protein>
<evidence type="ECO:0000256" key="3">
    <source>
        <dbReference type="ARBA" id="ARBA00023002"/>
    </source>
</evidence>
<dbReference type="InterPro" id="IPR000788">
    <property type="entry name" value="RNR_lg_C"/>
</dbReference>
<keyword evidence="2" id="KW-0846">Cobalamin</keyword>
<dbReference type="PROSITE" id="PS50819">
    <property type="entry name" value="INTEIN_ENDONUCLEASE"/>
    <property type="match status" value="1"/>
</dbReference>
<dbReference type="InterPro" id="IPR006142">
    <property type="entry name" value="INTEIN"/>
</dbReference>
<evidence type="ECO:0000313" key="7">
    <source>
        <dbReference type="EMBL" id="QJH98934.1"/>
    </source>
</evidence>
<dbReference type="SUPFAM" id="SSF55608">
    <property type="entry name" value="Homing endonucleases"/>
    <property type="match status" value="1"/>
</dbReference>